<dbReference type="Pfam" id="PF01753">
    <property type="entry name" value="zf-MYND"/>
    <property type="match status" value="1"/>
</dbReference>
<evidence type="ECO:0000256" key="3">
    <source>
        <dbReference type="ARBA" id="ARBA00022833"/>
    </source>
</evidence>
<dbReference type="GO" id="GO:0008270">
    <property type="term" value="F:zinc ion binding"/>
    <property type="evidence" value="ECO:0007669"/>
    <property type="project" value="UniProtKB-KW"/>
</dbReference>
<evidence type="ECO:0000256" key="4">
    <source>
        <dbReference type="PROSITE-ProRule" id="PRU00134"/>
    </source>
</evidence>
<evidence type="ECO:0000256" key="1">
    <source>
        <dbReference type="ARBA" id="ARBA00022723"/>
    </source>
</evidence>
<gene>
    <name evidence="6" type="ORF">OH76DRAFT_1344433</name>
</gene>
<name>A0A371DJS4_9APHY</name>
<keyword evidence="3" id="KW-0862">Zinc</keyword>
<sequence length="322" mass="36363">MDSAFSCWQPIPLHRCQNCHKAAGPEQKLRRCGGCHDGPAYCSKECQKAQWPYHKTACRDFSNKNFNTVLGDGRPPPGYTSTSELTKAMNDFVQTHAWALETAAKTLALGVFGLDYLNHASDGISRFVFESNATADGPRRNPARSFKLVDLKLVGIETWCENGQTKAEVAEMLAENRRTAIGHFTRQIPDRPPKGVLQVAYQIRGERATHWQCFPQYQLPSPIPPPPLKGPEIAESFRDLITLCTASVNGGYPFRWLRGRGPFAYPGRYTHTKHQWTWEPLFTNWEDHRQGPANYPTLTALNDLRSGQTPDQLMWLISLFNC</sequence>
<organism evidence="6 7">
    <name type="scientific">Lentinus brumalis</name>
    <dbReference type="NCBI Taxonomy" id="2498619"/>
    <lineage>
        <taxon>Eukaryota</taxon>
        <taxon>Fungi</taxon>
        <taxon>Dikarya</taxon>
        <taxon>Basidiomycota</taxon>
        <taxon>Agaricomycotina</taxon>
        <taxon>Agaricomycetes</taxon>
        <taxon>Polyporales</taxon>
        <taxon>Polyporaceae</taxon>
        <taxon>Lentinus</taxon>
    </lineage>
</organism>
<evidence type="ECO:0000259" key="5">
    <source>
        <dbReference type="PROSITE" id="PS50865"/>
    </source>
</evidence>
<dbReference type="PROSITE" id="PS50865">
    <property type="entry name" value="ZF_MYND_2"/>
    <property type="match status" value="1"/>
</dbReference>
<dbReference type="STRING" id="139420.A0A371DJS4"/>
<dbReference type="Proteomes" id="UP000256964">
    <property type="component" value="Unassembled WGS sequence"/>
</dbReference>
<evidence type="ECO:0000313" key="6">
    <source>
        <dbReference type="EMBL" id="RDX52791.1"/>
    </source>
</evidence>
<dbReference type="EMBL" id="KZ857389">
    <property type="protein sequence ID" value="RDX52791.1"/>
    <property type="molecule type" value="Genomic_DNA"/>
</dbReference>
<dbReference type="SUPFAM" id="SSF144232">
    <property type="entry name" value="HIT/MYND zinc finger-like"/>
    <property type="match status" value="1"/>
</dbReference>
<dbReference type="InterPro" id="IPR002893">
    <property type="entry name" value="Znf_MYND"/>
</dbReference>
<keyword evidence="1" id="KW-0479">Metal-binding</keyword>
<dbReference type="AlphaFoldDB" id="A0A371DJS4"/>
<keyword evidence="7" id="KW-1185">Reference proteome</keyword>
<dbReference type="Gene3D" id="6.10.140.2220">
    <property type="match status" value="1"/>
</dbReference>
<proteinExistence type="predicted"/>
<accession>A0A371DJS4</accession>
<keyword evidence="2 4" id="KW-0863">Zinc-finger</keyword>
<feature type="domain" description="MYND-type" evidence="5">
    <location>
        <begin position="16"/>
        <end position="58"/>
    </location>
</feature>
<dbReference type="OrthoDB" id="5976465at2759"/>
<protein>
    <recommendedName>
        <fullName evidence="5">MYND-type domain-containing protein</fullName>
    </recommendedName>
</protein>
<reference evidence="6 7" key="1">
    <citation type="journal article" date="2018" name="Biotechnol. Biofuels">
        <title>Integrative visual omics of the white-rot fungus Polyporus brumalis exposes the biotechnological potential of its oxidative enzymes for delignifying raw plant biomass.</title>
        <authorList>
            <person name="Miyauchi S."/>
            <person name="Rancon A."/>
            <person name="Drula E."/>
            <person name="Hage H."/>
            <person name="Chaduli D."/>
            <person name="Favel A."/>
            <person name="Grisel S."/>
            <person name="Henrissat B."/>
            <person name="Herpoel-Gimbert I."/>
            <person name="Ruiz-Duenas F.J."/>
            <person name="Chevret D."/>
            <person name="Hainaut M."/>
            <person name="Lin J."/>
            <person name="Wang M."/>
            <person name="Pangilinan J."/>
            <person name="Lipzen A."/>
            <person name="Lesage-Meessen L."/>
            <person name="Navarro D."/>
            <person name="Riley R."/>
            <person name="Grigoriev I.V."/>
            <person name="Zhou S."/>
            <person name="Raouche S."/>
            <person name="Rosso M.N."/>
        </authorList>
    </citation>
    <scope>NUCLEOTIDE SEQUENCE [LARGE SCALE GENOMIC DNA]</scope>
    <source>
        <strain evidence="6 7">BRFM 1820</strain>
    </source>
</reference>
<evidence type="ECO:0000256" key="2">
    <source>
        <dbReference type="ARBA" id="ARBA00022771"/>
    </source>
</evidence>
<evidence type="ECO:0000313" key="7">
    <source>
        <dbReference type="Proteomes" id="UP000256964"/>
    </source>
</evidence>